<proteinExistence type="predicted"/>
<dbReference type="InterPro" id="IPR029071">
    <property type="entry name" value="Ubiquitin-like_domsf"/>
</dbReference>
<evidence type="ECO:0000313" key="3">
    <source>
        <dbReference type="Ensembl" id="ENSAMXP00005056519.1"/>
    </source>
</evidence>
<evidence type="ECO:0000313" key="4">
    <source>
        <dbReference type="Proteomes" id="UP000694621"/>
    </source>
</evidence>
<feature type="domain" description="Ras-associating" evidence="2">
    <location>
        <begin position="69"/>
        <end position="156"/>
    </location>
</feature>
<protein>
    <recommendedName>
        <fullName evidence="2">Ras-associating domain-containing protein</fullName>
    </recommendedName>
</protein>
<name>A0A8B9LVI3_ASTMX</name>
<feature type="compositionally biased region" description="Polar residues" evidence="1">
    <location>
        <begin position="14"/>
        <end position="32"/>
    </location>
</feature>
<dbReference type="SUPFAM" id="SSF54236">
    <property type="entry name" value="Ubiquitin-like"/>
    <property type="match status" value="1"/>
</dbReference>
<sequence length="203" mass="22098">MDDLSPLRHKPQCGSLNNISEDPTVSSVQQDLCSDGASSSSSSSLSSSCSSSSCSAPSPHPAFNKQVGDSCIIRISMEIDLGTIYKSILITSQDKTSQVVQRALSKHNLDNLSSNDFSLIQMLPHNKELLLPDKANVFYAMCPSASYDFVLRQRWKSHDKAPATCSSPAAVCISSCMSLKAPYREISFKSSLRSSSRTALFYR</sequence>
<feature type="region of interest" description="Disordered" evidence="1">
    <location>
        <begin position="1"/>
        <end position="43"/>
    </location>
</feature>
<dbReference type="GO" id="GO:0007165">
    <property type="term" value="P:signal transduction"/>
    <property type="evidence" value="ECO:0007669"/>
    <property type="project" value="InterPro"/>
</dbReference>
<dbReference type="PROSITE" id="PS50200">
    <property type="entry name" value="RA"/>
    <property type="match status" value="1"/>
</dbReference>
<dbReference type="InterPro" id="IPR000159">
    <property type="entry name" value="RA_dom"/>
</dbReference>
<dbReference type="Ensembl" id="ENSAMXT00005061068.1">
    <property type="protein sequence ID" value="ENSAMXP00005056519.1"/>
    <property type="gene ID" value="ENSAMXG00005025069.1"/>
</dbReference>
<organism evidence="3 4">
    <name type="scientific">Astyanax mexicanus</name>
    <name type="common">Blind cave fish</name>
    <name type="synonym">Astyanax fasciatus mexicanus</name>
    <dbReference type="NCBI Taxonomy" id="7994"/>
    <lineage>
        <taxon>Eukaryota</taxon>
        <taxon>Metazoa</taxon>
        <taxon>Chordata</taxon>
        <taxon>Craniata</taxon>
        <taxon>Vertebrata</taxon>
        <taxon>Euteleostomi</taxon>
        <taxon>Actinopterygii</taxon>
        <taxon>Neopterygii</taxon>
        <taxon>Teleostei</taxon>
        <taxon>Ostariophysi</taxon>
        <taxon>Characiformes</taxon>
        <taxon>Characoidei</taxon>
        <taxon>Acestrorhamphidae</taxon>
        <taxon>Acestrorhamphinae</taxon>
        <taxon>Astyanax</taxon>
    </lineage>
</organism>
<evidence type="ECO:0000256" key="1">
    <source>
        <dbReference type="SAM" id="MobiDB-lite"/>
    </source>
</evidence>
<dbReference type="Proteomes" id="UP000694621">
    <property type="component" value="Unplaced"/>
</dbReference>
<dbReference type="Pfam" id="PF00788">
    <property type="entry name" value="RA"/>
    <property type="match status" value="1"/>
</dbReference>
<dbReference type="AlphaFoldDB" id="A0A8B9LVI3"/>
<dbReference type="SMART" id="SM00314">
    <property type="entry name" value="RA"/>
    <property type="match status" value="1"/>
</dbReference>
<evidence type="ECO:0000259" key="2">
    <source>
        <dbReference type="PROSITE" id="PS50200"/>
    </source>
</evidence>
<reference evidence="3" key="1">
    <citation type="submission" date="2025-08" db="UniProtKB">
        <authorList>
            <consortium name="Ensembl"/>
        </authorList>
    </citation>
    <scope>IDENTIFICATION</scope>
</reference>
<dbReference type="Gene3D" id="3.10.20.90">
    <property type="entry name" value="Phosphatidylinositol 3-kinase Catalytic Subunit, Chain A, domain 1"/>
    <property type="match status" value="1"/>
</dbReference>
<dbReference type="CDD" id="cd00153">
    <property type="entry name" value="RA_RalGDS_like"/>
    <property type="match status" value="1"/>
</dbReference>
<accession>A0A8B9LVI3</accession>